<gene>
    <name evidence="4" type="primary">EGR_07809</name>
    <name evidence="2" type="ORF">EgrG_000499900</name>
</gene>
<dbReference type="AlphaFoldDB" id="A0A068WIT6"/>
<accession>A0A068WIT6</accession>
<evidence type="ECO:0000256" key="1">
    <source>
        <dbReference type="SAM" id="Phobius"/>
    </source>
</evidence>
<feature type="transmembrane region" description="Helical" evidence="1">
    <location>
        <begin position="66"/>
        <end position="83"/>
    </location>
</feature>
<feature type="transmembrane region" description="Helical" evidence="1">
    <location>
        <begin position="89"/>
        <end position="106"/>
    </location>
</feature>
<dbReference type="PANTHER" id="PTHR20952:SF0">
    <property type="entry name" value="ADP-RIBOSYLATION FACTOR-LIKE PROTEIN 6-INTERACTING PROTEIN 1"/>
    <property type="match status" value="1"/>
</dbReference>
<feature type="transmembrane region" description="Helical" evidence="1">
    <location>
        <begin position="181"/>
        <end position="200"/>
    </location>
</feature>
<protein>
    <submittedName>
        <fullName evidence="2 4">ADP ribosylation factor protein</fullName>
    </submittedName>
</protein>
<dbReference type="InterPro" id="IPR052114">
    <property type="entry name" value="ER_autophagy_membrane_reg"/>
</dbReference>
<name>A0A068WIT6_ECHGR</name>
<evidence type="ECO:0000313" key="4">
    <source>
        <dbReference type="WBParaSite" id="EgrG_000499900"/>
    </source>
</evidence>
<feature type="transmembrane region" description="Helical" evidence="1">
    <location>
        <begin position="157"/>
        <end position="175"/>
    </location>
</feature>
<reference evidence="2 3" key="1">
    <citation type="journal article" date="2013" name="Nature">
        <title>The genomes of four tapeworm species reveal adaptations to parasitism.</title>
        <authorList>
            <person name="Tsai I.J."/>
            <person name="Zarowiecki M."/>
            <person name="Holroyd N."/>
            <person name="Garciarrubio A."/>
            <person name="Sanchez-Flores A."/>
            <person name="Brooks K.L."/>
            <person name="Tracey A."/>
            <person name="Bobes R.J."/>
            <person name="Fragoso G."/>
            <person name="Sciutto E."/>
            <person name="Aslett M."/>
            <person name="Beasley H."/>
            <person name="Bennett H.M."/>
            <person name="Cai J."/>
            <person name="Camicia F."/>
            <person name="Clark R."/>
            <person name="Cucher M."/>
            <person name="De Silva N."/>
            <person name="Day T.A."/>
            <person name="Deplazes P."/>
            <person name="Estrada K."/>
            <person name="Fernandez C."/>
            <person name="Holland P.W."/>
            <person name="Hou J."/>
            <person name="Hu S."/>
            <person name="Huckvale T."/>
            <person name="Hung S.S."/>
            <person name="Kamenetzky L."/>
            <person name="Keane J.A."/>
            <person name="Kiss F."/>
            <person name="Koziol U."/>
            <person name="Lambert O."/>
            <person name="Liu K."/>
            <person name="Luo X."/>
            <person name="Luo Y."/>
            <person name="Macchiaroli N."/>
            <person name="Nichol S."/>
            <person name="Paps J."/>
            <person name="Parkinson J."/>
            <person name="Pouchkina-Stantcheva N."/>
            <person name="Riddiford N."/>
            <person name="Rosenzvit M."/>
            <person name="Salinas G."/>
            <person name="Wasmuth J.D."/>
            <person name="Zamanian M."/>
            <person name="Zheng Y."/>
            <person name="Cai X."/>
            <person name="Soberon X."/>
            <person name="Olson P.D."/>
            <person name="Laclette J.P."/>
            <person name="Brehm K."/>
            <person name="Berriman M."/>
            <person name="Garciarrubio A."/>
            <person name="Bobes R.J."/>
            <person name="Fragoso G."/>
            <person name="Sanchez-Flores A."/>
            <person name="Estrada K."/>
            <person name="Cevallos M.A."/>
            <person name="Morett E."/>
            <person name="Gonzalez V."/>
            <person name="Portillo T."/>
            <person name="Ochoa-Leyva A."/>
            <person name="Jose M.V."/>
            <person name="Sciutto E."/>
            <person name="Landa A."/>
            <person name="Jimenez L."/>
            <person name="Valdes V."/>
            <person name="Carrero J.C."/>
            <person name="Larralde C."/>
            <person name="Morales-Montor J."/>
            <person name="Limon-Lason J."/>
            <person name="Soberon X."/>
            <person name="Laclette J.P."/>
        </authorList>
    </citation>
    <scope>NUCLEOTIDE SEQUENCE [LARGE SCALE GENOMIC DNA]</scope>
</reference>
<sequence length="250" mass="28594">MLKSRINNGDTAPSTNGIQANYASAPKMSSSIEVCGSDVVRLMADLKDWQKLVVHLECVLTWEKPLVLFYIILIVTLFYALLWTFEPPFLVSLGCLSLCFSLWCYLGPKLALRFLPSVPLTEHNQRYRAFCRRILNGRQLVISILWHLSDLRRRRPYVYAIVCLCGIVNLEILTYDYDGILIAYVLTIIGLLIPGIRHTGVLRIIYLLAKRLLRFIWRIISRVIGFLYSLIPSTQQKTDKKDTGDVAVSN</sequence>
<proteinExistence type="predicted"/>
<keyword evidence="1" id="KW-1133">Transmembrane helix</keyword>
<dbReference type="WBParaSite" id="EgrG_000499900">
    <property type="protein sequence ID" value="EgrG_000499900"/>
    <property type="gene ID" value="EgrG_000499900"/>
</dbReference>
<dbReference type="EMBL" id="LK028579">
    <property type="protein sequence ID" value="CDS19670.1"/>
    <property type="molecule type" value="Genomic_DNA"/>
</dbReference>
<reference evidence="4" key="3">
    <citation type="submission" date="2020-10" db="UniProtKB">
        <authorList>
            <consortium name="WormBaseParasite"/>
        </authorList>
    </citation>
    <scope>IDENTIFICATION</scope>
</reference>
<feature type="transmembrane region" description="Helical" evidence="1">
    <location>
        <begin position="212"/>
        <end position="231"/>
    </location>
</feature>
<keyword evidence="1" id="KW-0812">Transmembrane</keyword>
<evidence type="ECO:0000313" key="2">
    <source>
        <dbReference type="EMBL" id="CDS19670.1"/>
    </source>
</evidence>
<dbReference type="Proteomes" id="UP000492820">
    <property type="component" value="Unassembled WGS sequence"/>
</dbReference>
<organism evidence="2">
    <name type="scientific">Echinococcus granulosus</name>
    <name type="common">Hydatid tapeworm</name>
    <dbReference type="NCBI Taxonomy" id="6210"/>
    <lineage>
        <taxon>Eukaryota</taxon>
        <taxon>Metazoa</taxon>
        <taxon>Spiralia</taxon>
        <taxon>Lophotrochozoa</taxon>
        <taxon>Platyhelminthes</taxon>
        <taxon>Cestoda</taxon>
        <taxon>Eucestoda</taxon>
        <taxon>Cyclophyllidea</taxon>
        <taxon>Taeniidae</taxon>
        <taxon>Echinococcus</taxon>
        <taxon>Echinococcus granulosus group</taxon>
    </lineage>
</organism>
<evidence type="ECO:0000313" key="3">
    <source>
        <dbReference type="Proteomes" id="UP000492820"/>
    </source>
</evidence>
<dbReference type="PANTHER" id="PTHR20952">
    <property type="entry name" value="ADP-RIBOSYLATION-LIKE FACTOR 6-INTERACTING PROTEIN"/>
    <property type="match status" value="1"/>
</dbReference>
<dbReference type="GO" id="GO:0016020">
    <property type="term" value="C:membrane"/>
    <property type="evidence" value="ECO:0007669"/>
    <property type="project" value="TreeGrafter"/>
</dbReference>
<dbReference type="OrthoDB" id="6416122at2759"/>
<keyword evidence="1" id="KW-0472">Membrane</keyword>
<reference evidence="2" key="2">
    <citation type="submission" date="2014-06" db="EMBL/GenBank/DDBJ databases">
        <authorList>
            <person name="Aslett M."/>
        </authorList>
    </citation>
    <scope>NUCLEOTIDE SEQUENCE</scope>
</reference>